<dbReference type="Proteomes" id="UP001196301">
    <property type="component" value="Unassembled WGS sequence"/>
</dbReference>
<gene>
    <name evidence="1" type="ORF">KQI20_09050</name>
</gene>
<keyword evidence="2" id="KW-1185">Reference proteome</keyword>
<protein>
    <submittedName>
        <fullName evidence="1">Uncharacterized protein</fullName>
    </submittedName>
</protein>
<evidence type="ECO:0000313" key="2">
    <source>
        <dbReference type="Proteomes" id="UP001196301"/>
    </source>
</evidence>
<name>A0ABS6DYG2_9FIRM</name>
<proteinExistence type="predicted"/>
<evidence type="ECO:0000313" key="1">
    <source>
        <dbReference type="EMBL" id="MBU5336584.1"/>
    </source>
</evidence>
<dbReference type="RefSeq" id="WP_216569942.1">
    <property type="nucleotide sequence ID" value="NZ_JAHLOQ010000023.1"/>
</dbReference>
<accession>A0ABS6DYG2</accession>
<organism evidence="1 2">
    <name type="scientific">Intestinibacter bartlettii</name>
    <dbReference type="NCBI Taxonomy" id="261299"/>
    <lineage>
        <taxon>Bacteria</taxon>
        <taxon>Bacillati</taxon>
        <taxon>Bacillota</taxon>
        <taxon>Clostridia</taxon>
        <taxon>Peptostreptococcales</taxon>
        <taxon>Peptostreptococcaceae</taxon>
        <taxon>Intestinibacter</taxon>
    </lineage>
</organism>
<sequence>MGDKDPWASNFEEIENTIVNSDSPEANNFNTVDLNEGFNPITLNYSNEDEE</sequence>
<reference evidence="1 2" key="1">
    <citation type="submission" date="2021-06" db="EMBL/GenBank/DDBJ databases">
        <authorList>
            <person name="Sun Q."/>
            <person name="Li D."/>
        </authorList>
    </citation>
    <scope>NUCLEOTIDE SEQUENCE [LARGE SCALE GENOMIC DNA]</scope>
    <source>
        <strain evidence="1 2">N19</strain>
    </source>
</reference>
<dbReference type="EMBL" id="JAHLOQ010000023">
    <property type="protein sequence ID" value="MBU5336584.1"/>
    <property type="molecule type" value="Genomic_DNA"/>
</dbReference>
<comment type="caution">
    <text evidence="1">The sequence shown here is derived from an EMBL/GenBank/DDBJ whole genome shotgun (WGS) entry which is preliminary data.</text>
</comment>